<keyword evidence="3" id="KW-1185">Reference proteome</keyword>
<gene>
    <name evidence="2" type="ORF">J2W49_004575</name>
</gene>
<evidence type="ECO:0000313" key="3">
    <source>
        <dbReference type="Proteomes" id="UP001265700"/>
    </source>
</evidence>
<dbReference type="Pfam" id="PF09413">
    <property type="entry name" value="DUF2007"/>
    <property type="match status" value="1"/>
</dbReference>
<evidence type="ECO:0000313" key="2">
    <source>
        <dbReference type="EMBL" id="MDR7152597.1"/>
    </source>
</evidence>
<reference evidence="2 3" key="1">
    <citation type="submission" date="2023-07" db="EMBL/GenBank/DDBJ databases">
        <title>Sorghum-associated microbial communities from plants grown in Nebraska, USA.</title>
        <authorList>
            <person name="Schachtman D."/>
        </authorList>
    </citation>
    <scope>NUCLEOTIDE SEQUENCE [LARGE SCALE GENOMIC DNA]</scope>
    <source>
        <strain evidence="2 3">4249</strain>
    </source>
</reference>
<dbReference type="EMBL" id="JAVDWU010000012">
    <property type="protein sequence ID" value="MDR7152597.1"/>
    <property type="molecule type" value="Genomic_DNA"/>
</dbReference>
<evidence type="ECO:0000259" key="1">
    <source>
        <dbReference type="Pfam" id="PF09413"/>
    </source>
</evidence>
<proteinExistence type="predicted"/>
<sequence>MHGDSPYDPEDGDWQTLATFFNPTEAYLLRGCLQAGGVPAVVADAHLVQTHSLLAGAIQVRVLVPARRVADAEAVMAAYQRGDYSLPDDELPPA</sequence>
<protein>
    <recommendedName>
        <fullName evidence="1">DUF2007 domain-containing protein</fullName>
    </recommendedName>
</protein>
<dbReference type="Proteomes" id="UP001265700">
    <property type="component" value="Unassembled WGS sequence"/>
</dbReference>
<dbReference type="InterPro" id="IPR011322">
    <property type="entry name" value="N-reg_PII-like_a/b"/>
</dbReference>
<dbReference type="RefSeq" id="WP_310321502.1">
    <property type="nucleotide sequence ID" value="NZ_JAVDWU010000012.1"/>
</dbReference>
<dbReference type="InterPro" id="IPR018551">
    <property type="entry name" value="DUF2007"/>
</dbReference>
<dbReference type="Gene3D" id="3.30.70.790">
    <property type="entry name" value="UreE, C-terminal domain"/>
    <property type="match status" value="1"/>
</dbReference>
<accession>A0ABU1WUR0</accession>
<name>A0ABU1WUR0_9BURK</name>
<dbReference type="SUPFAM" id="SSF54913">
    <property type="entry name" value="GlnB-like"/>
    <property type="match status" value="1"/>
</dbReference>
<feature type="domain" description="DUF2007" evidence="1">
    <location>
        <begin position="14"/>
        <end position="79"/>
    </location>
</feature>
<organism evidence="2 3">
    <name type="scientific">Hydrogenophaga palleronii</name>
    <dbReference type="NCBI Taxonomy" id="65655"/>
    <lineage>
        <taxon>Bacteria</taxon>
        <taxon>Pseudomonadati</taxon>
        <taxon>Pseudomonadota</taxon>
        <taxon>Betaproteobacteria</taxon>
        <taxon>Burkholderiales</taxon>
        <taxon>Comamonadaceae</taxon>
        <taxon>Hydrogenophaga</taxon>
    </lineage>
</organism>
<comment type="caution">
    <text evidence="2">The sequence shown here is derived from an EMBL/GenBank/DDBJ whole genome shotgun (WGS) entry which is preliminary data.</text>
</comment>